<dbReference type="AlphaFoldDB" id="A0A8H2K319"/>
<protein>
    <submittedName>
        <fullName evidence="1">Uncharacterized protein</fullName>
    </submittedName>
</protein>
<gene>
    <name evidence="1" type="ORF">FHY67_04290</name>
</gene>
<dbReference type="Proteomes" id="UP000314285">
    <property type="component" value="Unassembled WGS sequence"/>
</dbReference>
<proteinExistence type="predicted"/>
<sequence>MSQRPEGFNGLHIGELHTEDCGIGAAIQGDSNVNIGKQTSVRTGIAVLKFDNLNDMQLISELKKYFNDPSHEQLAGLIEDLKSKKNISEQDVKLSIFDRGLSFAKDVSRDLIVQSIVAYFGQ</sequence>
<evidence type="ECO:0000313" key="1">
    <source>
        <dbReference type="EMBL" id="TNX93663.1"/>
    </source>
</evidence>
<accession>A0A8H2K319</accession>
<reference evidence="1 2" key="1">
    <citation type="submission" date="2019-06" db="EMBL/GenBank/DDBJ databases">
        <title>Genome of Acinetobacter radioresistens APH1, a phenol degrading strain.</title>
        <authorList>
            <person name="Liu Y."/>
        </authorList>
    </citation>
    <scope>NUCLEOTIDE SEQUENCE [LARGE SCALE GENOMIC DNA]</scope>
    <source>
        <strain evidence="1 2">APH1</strain>
    </source>
</reference>
<comment type="caution">
    <text evidence="1">The sequence shown here is derived from an EMBL/GenBank/DDBJ whole genome shotgun (WGS) entry which is preliminary data.</text>
</comment>
<name>A0A8H2K319_ACIRA</name>
<dbReference type="RefSeq" id="WP_139880557.1">
    <property type="nucleotide sequence ID" value="NZ_VFBM01000002.1"/>
</dbReference>
<evidence type="ECO:0000313" key="2">
    <source>
        <dbReference type="Proteomes" id="UP000314285"/>
    </source>
</evidence>
<dbReference type="EMBL" id="VFBM01000002">
    <property type="protein sequence ID" value="TNX93663.1"/>
    <property type="molecule type" value="Genomic_DNA"/>
</dbReference>
<organism evidence="1 2">
    <name type="scientific">Acinetobacter radioresistens</name>
    <dbReference type="NCBI Taxonomy" id="40216"/>
    <lineage>
        <taxon>Bacteria</taxon>
        <taxon>Pseudomonadati</taxon>
        <taxon>Pseudomonadota</taxon>
        <taxon>Gammaproteobacteria</taxon>
        <taxon>Moraxellales</taxon>
        <taxon>Moraxellaceae</taxon>
        <taxon>Acinetobacter</taxon>
    </lineage>
</organism>